<dbReference type="STRING" id="1210063.GCA_001612665_01236"/>
<evidence type="ECO:0000313" key="3">
    <source>
        <dbReference type="Proteomes" id="UP000294856"/>
    </source>
</evidence>
<evidence type="ECO:0008006" key="4">
    <source>
        <dbReference type="Google" id="ProtNLM"/>
    </source>
</evidence>
<gene>
    <name evidence="2" type="ORF">DFR71_3575</name>
</gene>
<keyword evidence="1" id="KW-0812">Transmembrane</keyword>
<sequence length="457" mass="47904">MRRARTRRADLYCAAAAAALLGLAVAVPPLVGGQWRQNVFAGAAPLFGSWLPHVGWGSGPSVVIAVAVVVYGPPLAARLPWRRLLLVTWLTALAWAFALAMVDGWQRGFAGRLTTYHEYLYEVGGVDDIAAMVRGFAGRILDFQPDSWTTHVSGHPPGALLVFVLADRVGLGGGVWASVLCTTVGCSAAVAVVVTLRALGSEQRARAAAPFLALAPAAIWLAVSADALFAGVTAWAVALLALALAPDGRNPLLAFGSGVLFGFGLFLNYGLVLMAVVAGAVVAVRGVRGVWPAVVGVVLVVVAFAAAGFWWWDGYQLVVQRYYQGIATDRPVSYWVWANLAATVCAVGLASAAASSRIPAGLALPSPTEVRANLSGALKNWRTDVDPAALLAVAGLAAILLADASLLSKAETERIWLPFEIWILAATALLPRSTARVWLAVQALGTLLVAHLILTSW</sequence>
<organism evidence="2 3">
    <name type="scientific">Nocardia alba</name>
    <dbReference type="NCBI Taxonomy" id="225051"/>
    <lineage>
        <taxon>Bacteria</taxon>
        <taxon>Bacillati</taxon>
        <taxon>Actinomycetota</taxon>
        <taxon>Actinomycetes</taxon>
        <taxon>Mycobacteriales</taxon>
        <taxon>Nocardiaceae</taxon>
        <taxon>Nocardia</taxon>
    </lineage>
</organism>
<dbReference type="EMBL" id="SMFR01000002">
    <property type="protein sequence ID" value="TCJ97532.1"/>
    <property type="molecule type" value="Genomic_DNA"/>
</dbReference>
<reference evidence="2 3" key="1">
    <citation type="submission" date="2019-03" db="EMBL/GenBank/DDBJ databases">
        <title>Genomic Encyclopedia of Type Strains, Phase IV (KMG-IV): sequencing the most valuable type-strain genomes for metagenomic binning, comparative biology and taxonomic classification.</title>
        <authorList>
            <person name="Goeker M."/>
        </authorList>
    </citation>
    <scope>NUCLEOTIDE SEQUENCE [LARGE SCALE GENOMIC DNA]</scope>
    <source>
        <strain evidence="2 3">DSM 44684</strain>
    </source>
</reference>
<keyword evidence="1" id="KW-1133">Transmembrane helix</keyword>
<dbReference type="AlphaFoldDB" id="A0A4R1FUK2"/>
<protein>
    <recommendedName>
        <fullName evidence="4">Integral membrane protein</fullName>
    </recommendedName>
</protein>
<feature type="transmembrane region" description="Helical" evidence="1">
    <location>
        <begin position="175"/>
        <end position="199"/>
    </location>
</feature>
<feature type="transmembrane region" description="Helical" evidence="1">
    <location>
        <begin position="259"/>
        <end position="283"/>
    </location>
</feature>
<accession>A0A4R1FUK2</accession>
<proteinExistence type="predicted"/>
<feature type="transmembrane region" description="Helical" evidence="1">
    <location>
        <begin position="50"/>
        <end position="72"/>
    </location>
</feature>
<name>A0A4R1FUK2_9NOCA</name>
<evidence type="ECO:0000313" key="2">
    <source>
        <dbReference type="EMBL" id="TCJ97532.1"/>
    </source>
</evidence>
<feature type="transmembrane region" description="Helical" evidence="1">
    <location>
        <begin position="211"/>
        <end position="244"/>
    </location>
</feature>
<evidence type="ECO:0000256" key="1">
    <source>
        <dbReference type="SAM" id="Phobius"/>
    </source>
</evidence>
<feature type="transmembrane region" description="Helical" evidence="1">
    <location>
        <begin position="388"/>
        <end position="408"/>
    </location>
</feature>
<keyword evidence="1" id="KW-0472">Membrane</keyword>
<feature type="transmembrane region" description="Helical" evidence="1">
    <location>
        <begin position="290"/>
        <end position="312"/>
    </location>
</feature>
<dbReference type="Proteomes" id="UP000294856">
    <property type="component" value="Unassembled WGS sequence"/>
</dbReference>
<comment type="caution">
    <text evidence="2">The sequence shown here is derived from an EMBL/GenBank/DDBJ whole genome shotgun (WGS) entry which is preliminary data.</text>
</comment>
<keyword evidence="3" id="KW-1185">Reference proteome</keyword>
<feature type="transmembrane region" description="Helical" evidence="1">
    <location>
        <begin position="437"/>
        <end position="454"/>
    </location>
</feature>
<feature type="transmembrane region" description="Helical" evidence="1">
    <location>
        <begin position="332"/>
        <end position="354"/>
    </location>
</feature>
<feature type="transmembrane region" description="Helical" evidence="1">
    <location>
        <begin position="84"/>
        <end position="102"/>
    </location>
</feature>